<dbReference type="PANTHER" id="PTHR43539:SF68">
    <property type="entry name" value="FLAVIN-BINDING MONOOXYGENASE-LIKE PROTEIN (AFU_ORTHOLOGUE AFUA_4G09220)"/>
    <property type="match status" value="1"/>
</dbReference>
<accession>A0ABN1TT36</accession>
<proteinExistence type="predicted"/>
<name>A0ABN1TT36_9ACTN</name>
<protein>
    <submittedName>
        <fullName evidence="2">NAD(P)/FAD-dependent oxidoreductase</fullName>
    </submittedName>
</protein>
<dbReference type="EMBL" id="BAAALG010000006">
    <property type="protein sequence ID" value="GAA1099515.1"/>
    <property type="molecule type" value="Genomic_DNA"/>
</dbReference>
<dbReference type="PRINTS" id="PR00411">
    <property type="entry name" value="PNDRDTASEI"/>
</dbReference>
<keyword evidence="1" id="KW-0560">Oxidoreductase</keyword>
<organism evidence="2 3">
    <name type="scientific">Nocardioides dubius</name>
    <dbReference type="NCBI Taxonomy" id="317019"/>
    <lineage>
        <taxon>Bacteria</taxon>
        <taxon>Bacillati</taxon>
        <taxon>Actinomycetota</taxon>
        <taxon>Actinomycetes</taxon>
        <taxon>Propionibacteriales</taxon>
        <taxon>Nocardioidaceae</taxon>
        <taxon>Nocardioides</taxon>
    </lineage>
</organism>
<comment type="caution">
    <text evidence="2">The sequence shown here is derived from an EMBL/GenBank/DDBJ whole genome shotgun (WGS) entry which is preliminary data.</text>
</comment>
<dbReference type="SUPFAM" id="SSF51905">
    <property type="entry name" value="FAD/NAD(P)-binding domain"/>
    <property type="match status" value="2"/>
</dbReference>
<evidence type="ECO:0000256" key="1">
    <source>
        <dbReference type="ARBA" id="ARBA00023002"/>
    </source>
</evidence>
<evidence type="ECO:0000313" key="2">
    <source>
        <dbReference type="EMBL" id="GAA1099515.1"/>
    </source>
</evidence>
<dbReference type="PANTHER" id="PTHR43539">
    <property type="entry name" value="FLAVIN-BINDING MONOOXYGENASE-LIKE PROTEIN (AFU_ORTHOLOGUE AFUA_4G09220)"/>
    <property type="match status" value="1"/>
</dbReference>
<reference evidence="2 3" key="1">
    <citation type="journal article" date="2019" name="Int. J. Syst. Evol. Microbiol.">
        <title>The Global Catalogue of Microorganisms (GCM) 10K type strain sequencing project: providing services to taxonomists for standard genome sequencing and annotation.</title>
        <authorList>
            <consortium name="The Broad Institute Genomics Platform"/>
            <consortium name="The Broad Institute Genome Sequencing Center for Infectious Disease"/>
            <person name="Wu L."/>
            <person name="Ma J."/>
        </authorList>
    </citation>
    <scope>NUCLEOTIDE SEQUENCE [LARGE SCALE GENOMIC DNA]</scope>
    <source>
        <strain evidence="2 3">JCM 13008</strain>
    </source>
</reference>
<dbReference type="RefSeq" id="WP_343993233.1">
    <property type="nucleotide sequence ID" value="NZ_BAAALG010000006.1"/>
</dbReference>
<dbReference type="PRINTS" id="PR00368">
    <property type="entry name" value="FADPNR"/>
</dbReference>
<keyword evidence="3" id="KW-1185">Reference proteome</keyword>
<dbReference type="Gene3D" id="3.50.50.60">
    <property type="entry name" value="FAD/NAD(P)-binding domain"/>
    <property type="match status" value="1"/>
</dbReference>
<dbReference type="InterPro" id="IPR050982">
    <property type="entry name" value="Auxin_biosynth/cation_transpt"/>
</dbReference>
<dbReference type="Pfam" id="PF13738">
    <property type="entry name" value="Pyr_redox_3"/>
    <property type="match status" value="1"/>
</dbReference>
<sequence>MSETQSAAEIARQWLADFEGWVVDDGVPRERVFGDPGWWRDVLALTWDFRSLSGEGIEELRKAARGVRFGGLRLGTDVPLHLAAGGTSLMVQFELTSDHGAGRGIAHLVRTDAGWRAAVLFTQLDEVAGRREAIGADRPHGAHTSTLEPTWGEQRARAAEFADGEPDVVIVGAGHSGLSLAARLERVGVRALVVERAARVGDSWRNRYASLVLHDPTTYNHLPYLPFPTTWPRFTPKDKMGDWLELYATALDLNVWTEATVRHAELPDADGRWSVEVSRGDAVRTLRPAHVVVATGLSGNRPFLPELTGVEEFGGPVQHSSLFRTGAGAAGSRVLVVGSGNSGHDLAQDLAEHGAEVTLLQRSPSHVVAGDTMLAMTTQLFGEDGPPTEVADLISWSMPFSAAGDRQRAVTAAAAATDAALLDGLRAAGFGLTDGPEGRGMSALFMERNGGYYIDVGCSRLIVDGTIAVKHGVGIERLEPGMVVFTDGDARGFDAIWLATGFDGIRDTARDILGPEAVAAAGPVWGLDEEGELRSVWRASGQPGLWFMGGNLSYARAGSKYLALQITAEVAGVR</sequence>
<gene>
    <name evidence="2" type="ORF">GCM10009668_16520</name>
</gene>
<dbReference type="InterPro" id="IPR036188">
    <property type="entry name" value="FAD/NAD-bd_sf"/>
</dbReference>
<evidence type="ECO:0000313" key="3">
    <source>
        <dbReference type="Proteomes" id="UP001501581"/>
    </source>
</evidence>
<dbReference type="Proteomes" id="UP001501581">
    <property type="component" value="Unassembled WGS sequence"/>
</dbReference>